<organism evidence="3 4">
    <name type="scientific">Billgrantia campisalis</name>
    <dbReference type="NCBI Taxonomy" id="74661"/>
    <lineage>
        <taxon>Bacteria</taxon>
        <taxon>Pseudomonadati</taxon>
        <taxon>Pseudomonadota</taxon>
        <taxon>Gammaproteobacteria</taxon>
        <taxon>Oceanospirillales</taxon>
        <taxon>Halomonadaceae</taxon>
        <taxon>Billgrantia</taxon>
    </lineage>
</organism>
<sequence>MIDRDIKNLLGGGLLTLLGLFTAWYAYGHYSLGTFSRMGPGFLPVILGGVLALLGLIVALPAWWRRGEPIRGDWASAGFVIASIVVFALLLKGLGLVIATITAALIALIPDRSLGQGTKLKVALVIAAITYLIFIQGLSMNLPAWPRLG</sequence>
<evidence type="ECO:0000259" key="2">
    <source>
        <dbReference type="Pfam" id="PF07331"/>
    </source>
</evidence>
<comment type="caution">
    <text evidence="3">The sequence shown here is derived from an EMBL/GenBank/DDBJ whole genome shotgun (WGS) entry which is preliminary data.</text>
</comment>
<dbReference type="Pfam" id="PF07331">
    <property type="entry name" value="TctB"/>
    <property type="match status" value="1"/>
</dbReference>
<feature type="domain" description="DUF1468" evidence="2">
    <location>
        <begin position="12"/>
        <end position="143"/>
    </location>
</feature>
<protein>
    <submittedName>
        <fullName evidence="3">Tripartite tricarboxylate transporter TctB family protein</fullName>
    </submittedName>
</protein>
<name>A0ABS9P4Q6_9GAMM</name>
<proteinExistence type="predicted"/>
<accession>A0ABS9P4Q6</accession>
<feature type="transmembrane region" description="Helical" evidence="1">
    <location>
        <begin position="42"/>
        <end position="64"/>
    </location>
</feature>
<evidence type="ECO:0000313" key="4">
    <source>
        <dbReference type="Proteomes" id="UP000814385"/>
    </source>
</evidence>
<feature type="transmembrane region" description="Helical" evidence="1">
    <location>
        <begin position="120"/>
        <end position="139"/>
    </location>
</feature>
<feature type="transmembrane region" description="Helical" evidence="1">
    <location>
        <begin position="76"/>
        <end position="108"/>
    </location>
</feature>
<evidence type="ECO:0000256" key="1">
    <source>
        <dbReference type="SAM" id="Phobius"/>
    </source>
</evidence>
<dbReference type="Proteomes" id="UP000814385">
    <property type="component" value="Unassembled WGS sequence"/>
</dbReference>
<evidence type="ECO:0000313" key="3">
    <source>
        <dbReference type="EMBL" id="MCG6656765.1"/>
    </source>
</evidence>
<feature type="transmembrane region" description="Helical" evidence="1">
    <location>
        <begin position="12"/>
        <end position="30"/>
    </location>
</feature>
<reference evidence="3 4" key="1">
    <citation type="submission" date="2020-05" db="EMBL/GenBank/DDBJ databases">
        <title>Comparative genomic analysis of denitrifying bacteria from Halomonas genus.</title>
        <authorList>
            <person name="Wang L."/>
            <person name="Shao Z."/>
        </authorList>
    </citation>
    <scope>NUCLEOTIDE SEQUENCE [LARGE SCALE GENOMIC DNA]</scope>
    <source>
        <strain evidence="3 4">A4</strain>
    </source>
</reference>
<dbReference type="EMBL" id="JABFUC010000002">
    <property type="protein sequence ID" value="MCG6656765.1"/>
    <property type="molecule type" value="Genomic_DNA"/>
</dbReference>
<dbReference type="InterPro" id="IPR009936">
    <property type="entry name" value="DUF1468"/>
</dbReference>
<dbReference type="RefSeq" id="WP_238975802.1">
    <property type="nucleotide sequence ID" value="NZ_JABFUC010000002.1"/>
</dbReference>
<keyword evidence="1" id="KW-0472">Membrane</keyword>
<keyword evidence="4" id="KW-1185">Reference proteome</keyword>
<keyword evidence="1" id="KW-0812">Transmembrane</keyword>
<gene>
    <name evidence="3" type="ORF">HOP52_03110</name>
</gene>
<keyword evidence="1" id="KW-1133">Transmembrane helix</keyword>